<keyword evidence="6" id="KW-0695">RNA-directed DNA polymerase</keyword>
<dbReference type="InterPro" id="IPR043128">
    <property type="entry name" value="Rev_trsase/Diguanyl_cyclase"/>
</dbReference>
<dbReference type="CDD" id="cd09274">
    <property type="entry name" value="RNase_HI_RT_Ty3"/>
    <property type="match status" value="1"/>
</dbReference>
<organism evidence="9">
    <name type="scientific">Sesamum radiatum</name>
    <name type="common">Black benniseed</name>
    <dbReference type="NCBI Taxonomy" id="300843"/>
    <lineage>
        <taxon>Eukaryota</taxon>
        <taxon>Viridiplantae</taxon>
        <taxon>Streptophyta</taxon>
        <taxon>Embryophyta</taxon>
        <taxon>Tracheophyta</taxon>
        <taxon>Spermatophyta</taxon>
        <taxon>Magnoliopsida</taxon>
        <taxon>eudicotyledons</taxon>
        <taxon>Gunneridae</taxon>
        <taxon>Pentapetalae</taxon>
        <taxon>asterids</taxon>
        <taxon>lamiids</taxon>
        <taxon>Lamiales</taxon>
        <taxon>Pedaliaceae</taxon>
        <taxon>Sesamum</taxon>
    </lineage>
</organism>
<evidence type="ECO:0000259" key="7">
    <source>
        <dbReference type="Pfam" id="PF13456"/>
    </source>
</evidence>
<comment type="caution">
    <text evidence="9">The sequence shown here is derived from an EMBL/GenBank/DDBJ whole genome shotgun (WGS) entry which is preliminary data.</text>
</comment>
<gene>
    <name evidence="9" type="ORF">Sradi_5091100</name>
</gene>
<dbReference type="GO" id="GO:0003964">
    <property type="term" value="F:RNA-directed DNA polymerase activity"/>
    <property type="evidence" value="ECO:0007669"/>
    <property type="project" value="UniProtKB-KW"/>
</dbReference>
<dbReference type="Gene3D" id="3.30.70.270">
    <property type="match status" value="1"/>
</dbReference>
<dbReference type="Pfam" id="PF13456">
    <property type="entry name" value="RVT_3"/>
    <property type="match status" value="1"/>
</dbReference>
<reference evidence="9" key="1">
    <citation type="submission" date="2020-06" db="EMBL/GenBank/DDBJ databases">
        <authorList>
            <person name="Li T."/>
            <person name="Hu X."/>
            <person name="Zhang T."/>
            <person name="Song X."/>
            <person name="Zhang H."/>
            <person name="Dai N."/>
            <person name="Sheng W."/>
            <person name="Hou X."/>
            <person name="Wei L."/>
        </authorList>
    </citation>
    <scope>NUCLEOTIDE SEQUENCE</scope>
    <source>
        <strain evidence="9">G02</strain>
        <tissue evidence="9">Leaf</tissue>
    </source>
</reference>
<evidence type="ECO:0000256" key="1">
    <source>
        <dbReference type="ARBA" id="ARBA00022679"/>
    </source>
</evidence>
<proteinExistence type="predicted"/>
<dbReference type="AlphaFoldDB" id="A0AAW2M2I9"/>
<dbReference type="SUPFAM" id="SSF56672">
    <property type="entry name" value="DNA/RNA polymerases"/>
    <property type="match status" value="1"/>
</dbReference>
<dbReference type="PANTHER" id="PTHR48475">
    <property type="entry name" value="RIBONUCLEASE H"/>
    <property type="match status" value="1"/>
</dbReference>
<dbReference type="EMBL" id="JACGWJ010000023">
    <property type="protein sequence ID" value="KAL0325218.1"/>
    <property type="molecule type" value="Genomic_DNA"/>
</dbReference>
<keyword evidence="3" id="KW-0540">Nuclease</keyword>
<dbReference type="InterPro" id="IPR041373">
    <property type="entry name" value="RT_RNaseH"/>
</dbReference>
<evidence type="ECO:0000256" key="3">
    <source>
        <dbReference type="ARBA" id="ARBA00022722"/>
    </source>
</evidence>
<evidence type="ECO:0000256" key="2">
    <source>
        <dbReference type="ARBA" id="ARBA00022695"/>
    </source>
</evidence>
<feature type="domain" description="Reverse transcriptase RNase H-like" evidence="8">
    <location>
        <begin position="109"/>
        <end position="212"/>
    </location>
</feature>
<keyword evidence="4" id="KW-0255">Endonuclease</keyword>
<protein>
    <submittedName>
        <fullName evidence="9">Uncharacterized protein</fullName>
    </submittedName>
</protein>
<dbReference type="GO" id="GO:0004523">
    <property type="term" value="F:RNA-DNA hybrid ribonuclease activity"/>
    <property type="evidence" value="ECO:0007669"/>
    <property type="project" value="InterPro"/>
</dbReference>
<sequence length="374" mass="42757">MNPSKYAFGVTSGKFLGFIVRQRGIEIEQAKIDAILRMPKPRNIHKLKSLQGKLAYLLRFISNPAGRCQPFSRLMKKDVPFQRDETCDKAFKSIKSYLMKPPVLVAPVPGRPLILYVAAQERSIGILFAQKNDEGKENALYYLSRTMAQNELKYPPIEKLCLALIFSIQKLKHYFQSHSIHLVSKGNPLKYVMTKPVLSDRLARWYLQLQQFEITYAPQKAVKGQVLADFLADHPMPAEWELSDDLPDEDVLMIEVTPPWKMYLMEPPIKMGAGIGVVFVTSEEEVLPYSFTLTQNCSNNVAEYQALILGLEIVVYAKQLPLKVYGDSQLVVNQLLGLYEVKKPELLPYHNYAKRLMGWLGDVELEHPLRKDNK</sequence>
<dbReference type="InterPro" id="IPR043502">
    <property type="entry name" value="DNA/RNA_pol_sf"/>
</dbReference>
<dbReference type="SUPFAM" id="SSF53098">
    <property type="entry name" value="Ribonuclease H-like"/>
    <property type="match status" value="1"/>
</dbReference>
<dbReference type="GO" id="GO:0003676">
    <property type="term" value="F:nucleic acid binding"/>
    <property type="evidence" value="ECO:0007669"/>
    <property type="project" value="InterPro"/>
</dbReference>
<dbReference type="InterPro" id="IPR002156">
    <property type="entry name" value="RNaseH_domain"/>
</dbReference>
<evidence type="ECO:0000256" key="4">
    <source>
        <dbReference type="ARBA" id="ARBA00022759"/>
    </source>
</evidence>
<keyword evidence="5" id="KW-0378">Hydrolase</keyword>
<name>A0AAW2M2I9_SESRA</name>
<dbReference type="InterPro" id="IPR012337">
    <property type="entry name" value="RNaseH-like_sf"/>
</dbReference>
<dbReference type="Gene3D" id="3.30.420.10">
    <property type="entry name" value="Ribonuclease H-like superfamily/Ribonuclease H"/>
    <property type="match status" value="1"/>
</dbReference>
<feature type="domain" description="RNase H type-1" evidence="7">
    <location>
        <begin position="273"/>
        <end position="374"/>
    </location>
</feature>
<dbReference type="PANTHER" id="PTHR48475:SF1">
    <property type="entry name" value="RNASE H TYPE-1 DOMAIN-CONTAINING PROTEIN"/>
    <property type="match status" value="1"/>
</dbReference>
<dbReference type="InterPro" id="IPR036397">
    <property type="entry name" value="RNaseH_sf"/>
</dbReference>
<evidence type="ECO:0000313" key="9">
    <source>
        <dbReference type="EMBL" id="KAL0325218.1"/>
    </source>
</evidence>
<dbReference type="CDD" id="cd09279">
    <property type="entry name" value="RNase_HI_like"/>
    <property type="match status" value="1"/>
</dbReference>
<keyword evidence="2" id="KW-0548">Nucleotidyltransferase</keyword>
<evidence type="ECO:0000256" key="5">
    <source>
        <dbReference type="ARBA" id="ARBA00022801"/>
    </source>
</evidence>
<keyword evidence="1" id="KW-0808">Transferase</keyword>
<dbReference type="Pfam" id="PF17917">
    <property type="entry name" value="RT_RNaseH"/>
    <property type="match status" value="1"/>
</dbReference>
<evidence type="ECO:0000256" key="6">
    <source>
        <dbReference type="ARBA" id="ARBA00022918"/>
    </source>
</evidence>
<reference evidence="9" key="2">
    <citation type="journal article" date="2024" name="Plant">
        <title>Genomic evolution and insights into agronomic trait innovations of Sesamum species.</title>
        <authorList>
            <person name="Miao H."/>
            <person name="Wang L."/>
            <person name="Qu L."/>
            <person name="Liu H."/>
            <person name="Sun Y."/>
            <person name="Le M."/>
            <person name="Wang Q."/>
            <person name="Wei S."/>
            <person name="Zheng Y."/>
            <person name="Lin W."/>
            <person name="Duan Y."/>
            <person name="Cao H."/>
            <person name="Xiong S."/>
            <person name="Wang X."/>
            <person name="Wei L."/>
            <person name="Li C."/>
            <person name="Ma Q."/>
            <person name="Ju M."/>
            <person name="Zhao R."/>
            <person name="Li G."/>
            <person name="Mu C."/>
            <person name="Tian Q."/>
            <person name="Mei H."/>
            <person name="Zhang T."/>
            <person name="Gao T."/>
            <person name="Zhang H."/>
        </authorList>
    </citation>
    <scope>NUCLEOTIDE SEQUENCE</scope>
    <source>
        <strain evidence="9">G02</strain>
    </source>
</reference>
<evidence type="ECO:0000259" key="8">
    <source>
        <dbReference type="Pfam" id="PF17917"/>
    </source>
</evidence>
<accession>A0AAW2M2I9</accession>